<proteinExistence type="predicted"/>
<dbReference type="OrthoDB" id="5979489at2759"/>
<sequence length="291" mass="32983">MDTADTLSTDNVGWQKRQSFFANGIDCEIMGPLTEAPFQSRYYPTDMQFRLVLKRTESNFHLDAISTVKPSDPPPYKLAWKSCQLYVKRVLVNPRIMAWHHKMLASNQKFTFPTQICETRIFTATKGAQTVISEPLFRSTIPRVLVVTLLDPDRFHGDVTKAAFRFDSFTLSSIKACVDGNPIIYQNLEVSSTNKTALVAYNTIFDALDDIECGTDINRENYLKGSFFVVLDMNPIQHINRYLGTREGNVTLELRFSAPLDSSIMVMVLGFFQGQITIDSNRIASLEADQH</sequence>
<keyword evidence="2" id="KW-1185">Reference proteome</keyword>
<accession>A0A226DLW0</accession>
<comment type="caution">
    <text evidence="1">The sequence shown here is derived from an EMBL/GenBank/DDBJ whole genome shotgun (WGS) entry which is preliminary data.</text>
</comment>
<reference evidence="1 2" key="1">
    <citation type="submission" date="2015-12" db="EMBL/GenBank/DDBJ databases">
        <title>The genome of Folsomia candida.</title>
        <authorList>
            <person name="Faddeeva A."/>
            <person name="Derks M.F."/>
            <person name="Anvar Y."/>
            <person name="Smit S."/>
            <person name="Van Straalen N."/>
            <person name="Roelofs D."/>
        </authorList>
    </citation>
    <scope>NUCLEOTIDE SEQUENCE [LARGE SCALE GENOMIC DNA]</scope>
    <source>
        <strain evidence="1 2">VU population</strain>
        <tissue evidence="1">Whole body</tissue>
    </source>
</reference>
<evidence type="ECO:0000313" key="1">
    <source>
        <dbReference type="EMBL" id="OXA45206.1"/>
    </source>
</evidence>
<dbReference type="EMBL" id="LNIX01000018">
    <property type="protein sequence ID" value="OXA45206.1"/>
    <property type="molecule type" value="Genomic_DNA"/>
</dbReference>
<organism evidence="1 2">
    <name type="scientific">Folsomia candida</name>
    <name type="common">Springtail</name>
    <dbReference type="NCBI Taxonomy" id="158441"/>
    <lineage>
        <taxon>Eukaryota</taxon>
        <taxon>Metazoa</taxon>
        <taxon>Ecdysozoa</taxon>
        <taxon>Arthropoda</taxon>
        <taxon>Hexapoda</taxon>
        <taxon>Collembola</taxon>
        <taxon>Entomobryomorpha</taxon>
        <taxon>Isotomoidea</taxon>
        <taxon>Isotomidae</taxon>
        <taxon>Proisotominae</taxon>
        <taxon>Folsomia</taxon>
    </lineage>
</organism>
<gene>
    <name evidence="1" type="ORF">Fcan01_19798</name>
</gene>
<name>A0A226DLW0_FOLCA</name>
<protein>
    <submittedName>
        <fullName evidence="1">Uncharacterized protein</fullName>
    </submittedName>
</protein>
<evidence type="ECO:0000313" key="2">
    <source>
        <dbReference type="Proteomes" id="UP000198287"/>
    </source>
</evidence>
<dbReference type="Proteomes" id="UP000198287">
    <property type="component" value="Unassembled WGS sequence"/>
</dbReference>
<dbReference type="AlphaFoldDB" id="A0A226DLW0"/>